<gene>
    <name evidence="6" type="ORF">AVDCRST_MAG51-3484</name>
</gene>
<sequence>MPTPADRLPHFALALALSLGAAVSLGVTRFAYGLLLPPMREDLQWSYTLAGAMNTANAGGYLLGALATPWLMARLGPSRLLLAGSALASLFMGLSGFFTAATPLLLQRVLAGGASAFLFITGGLLAARLGAMQPRRSGLLLGMYYGGTGLGIVLSALLVPAVLEAARARPHGWAWAWWALALACFAATAMLAWPARVLGSAGAGAASNAGAGGERRFAWRDFLPGLAGYAMFGVGYIGYMTFVIALLREQGVGPARITLFYALLGVAVLASSRIWAGLLDRYRGGQALAILNGLVGLATVVPALTSAWPLVLASGLLFGAVFLSVVASTTALVRHNLAPSQWAAGISAFTIVFAAGQIAGPTVVGWIADGPGGLARGLVFSAAALWLGAVLALRQRPLAQPVPT</sequence>
<accession>A0A6J4QGN6</accession>
<dbReference type="PANTHER" id="PTHR23537:SF1">
    <property type="entry name" value="SUGAR TRANSPORTER"/>
    <property type="match status" value="1"/>
</dbReference>
<dbReference type="InterPro" id="IPR010645">
    <property type="entry name" value="MFS_4"/>
</dbReference>
<feature type="domain" description="Major facilitator superfamily (MFS) profile" evidence="5">
    <location>
        <begin position="14"/>
        <end position="400"/>
    </location>
</feature>
<keyword evidence="1 4" id="KW-0812">Transmembrane</keyword>
<feature type="transmembrane region" description="Helical" evidence="4">
    <location>
        <begin position="175"/>
        <end position="193"/>
    </location>
</feature>
<feature type="transmembrane region" description="Helical" evidence="4">
    <location>
        <begin position="311"/>
        <end position="333"/>
    </location>
</feature>
<evidence type="ECO:0000256" key="2">
    <source>
        <dbReference type="ARBA" id="ARBA00022989"/>
    </source>
</evidence>
<evidence type="ECO:0000259" key="5">
    <source>
        <dbReference type="PROSITE" id="PS50850"/>
    </source>
</evidence>
<feature type="transmembrane region" description="Helical" evidence="4">
    <location>
        <begin position="288"/>
        <end position="305"/>
    </location>
</feature>
<feature type="transmembrane region" description="Helical" evidence="4">
    <location>
        <begin position="374"/>
        <end position="393"/>
    </location>
</feature>
<feature type="transmembrane region" description="Helical" evidence="4">
    <location>
        <begin position="105"/>
        <end position="127"/>
    </location>
</feature>
<keyword evidence="3 4" id="KW-0472">Membrane</keyword>
<reference evidence="6" key="1">
    <citation type="submission" date="2020-02" db="EMBL/GenBank/DDBJ databases">
        <authorList>
            <person name="Meier V. D."/>
        </authorList>
    </citation>
    <scope>NUCLEOTIDE SEQUENCE</scope>
    <source>
        <strain evidence="6">AVDCRST_MAG51</strain>
    </source>
</reference>
<dbReference type="Gene3D" id="1.20.1250.20">
    <property type="entry name" value="MFS general substrate transporter like domains"/>
    <property type="match status" value="2"/>
</dbReference>
<dbReference type="GO" id="GO:0005886">
    <property type="term" value="C:plasma membrane"/>
    <property type="evidence" value="ECO:0007669"/>
    <property type="project" value="TreeGrafter"/>
</dbReference>
<dbReference type="EMBL" id="CADCUX010000756">
    <property type="protein sequence ID" value="CAA9443574.1"/>
    <property type="molecule type" value="Genomic_DNA"/>
</dbReference>
<dbReference type="AlphaFoldDB" id="A0A6J4QGN6"/>
<evidence type="ECO:0000256" key="1">
    <source>
        <dbReference type="ARBA" id="ARBA00022692"/>
    </source>
</evidence>
<evidence type="ECO:0000313" key="6">
    <source>
        <dbReference type="EMBL" id="CAA9443574.1"/>
    </source>
</evidence>
<dbReference type="PROSITE" id="PS50850">
    <property type="entry name" value="MFS"/>
    <property type="match status" value="1"/>
</dbReference>
<feature type="transmembrane region" description="Helical" evidence="4">
    <location>
        <begin position="259"/>
        <end position="276"/>
    </location>
</feature>
<feature type="transmembrane region" description="Helical" evidence="4">
    <location>
        <begin position="52"/>
        <end position="73"/>
    </location>
</feature>
<proteinExistence type="predicted"/>
<feature type="transmembrane region" description="Helical" evidence="4">
    <location>
        <begin position="12"/>
        <end position="32"/>
    </location>
</feature>
<keyword evidence="2 4" id="KW-1133">Transmembrane helix</keyword>
<dbReference type="InterPro" id="IPR036259">
    <property type="entry name" value="MFS_trans_sf"/>
</dbReference>
<feature type="transmembrane region" description="Helical" evidence="4">
    <location>
        <begin position="80"/>
        <end position="99"/>
    </location>
</feature>
<feature type="transmembrane region" description="Helical" evidence="4">
    <location>
        <begin position="345"/>
        <end position="368"/>
    </location>
</feature>
<feature type="transmembrane region" description="Helical" evidence="4">
    <location>
        <begin position="226"/>
        <end position="247"/>
    </location>
</feature>
<evidence type="ECO:0000256" key="4">
    <source>
        <dbReference type="SAM" id="Phobius"/>
    </source>
</evidence>
<dbReference type="InterPro" id="IPR020846">
    <property type="entry name" value="MFS_dom"/>
</dbReference>
<organism evidence="6">
    <name type="scientific">uncultured Ramlibacter sp</name>
    <dbReference type="NCBI Taxonomy" id="260755"/>
    <lineage>
        <taxon>Bacteria</taxon>
        <taxon>Pseudomonadati</taxon>
        <taxon>Pseudomonadota</taxon>
        <taxon>Betaproteobacteria</taxon>
        <taxon>Burkholderiales</taxon>
        <taxon>Comamonadaceae</taxon>
        <taxon>Ramlibacter</taxon>
        <taxon>environmental samples</taxon>
    </lineage>
</organism>
<evidence type="ECO:0000256" key="3">
    <source>
        <dbReference type="ARBA" id="ARBA00023136"/>
    </source>
</evidence>
<dbReference type="PANTHER" id="PTHR23537">
    <property type="match status" value="1"/>
</dbReference>
<dbReference type="Pfam" id="PF06779">
    <property type="entry name" value="MFS_4"/>
    <property type="match status" value="1"/>
</dbReference>
<name>A0A6J4QGN6_9BURK</name>
<dbReference type="SUPFAM" id="SSF103473">
    <property type="entry name" value="MFS general substrate transporter"/>
    <property type="match status" value="1"/>
</dbReference>
<dbReference type="GO" id="GO:0022857">
    <property type="term" value="F:transmembrane transporter activity"/>
    <property type="evidence" value="ECO:0007669"/>
    <property type="project" value="InterPro"/>
</dbReference>
<protein>
    <submittedName>
        <fullName evidence="6">Uncharacterized MFS-type transporter</fullName>
    </submittedName>
</protein>
<feature type="transmembrane region" description="Helical" evidence="4">
    <location>
        <begin position="139"/>
        <end position="163"/>
    </location>
</feature>